<evidence type="ECO:0000259" key="4">
    <source>
        <dbReference type="PROSITE" id="PS51078"/>
    </source>
</evidence>
<sequence length="257" mass="28243">MATGNSSSRQVKSTGTLFEIVEALQSMNGATLADLADELDFAKSTILSHLTTLESNEYVVRTGDEYELSLKFLNHGMFVKNDMPIAQMGKPILEELAAETGEVAWIIVEEHGRAVYLEKAMGEKAVQTHASVGGRAHLHHLATGKVILAHLPDERVDEIIDQHGLPELTPHTITDPDELREELETIREEGIAFNNKETVNGLLAISVPVLGEETVYGAICISGPANRLTIERCEEEIKPLLLEASNELELKLQYPPN</sequence>
<proteinExistence type="predicted"/>
<dbReference type="Proteomes" id="UP001596383">
    <property type="component" value="Unassembled WGS sequence"/>
</dbReference>
<evidence type="ECO:0000313" key="6">
    <source>
        <dbReference type="Proteomes" id="UP001596383"/>
    </source>
</evidence>
<evidence type="ECO:0000256" key="3">
    <source>
        <dbReference type="ARBA" id="ARBA00023163"/>
    </source>
</evidence>
<evidence type="ECO:0000256" key="2">
    <source>
        <dbReference type="ARBA" id="ARBA00023125"/>
    </source>
</evidence>
<dbReference type="Pfam" id="PF01614">
    <property type="entry name" value="IclR_C"/>
    <property type="match status" value="1"/>
</dbReference>
<reference evidence="5 6" key="1">
    <citation type="journal article" date="2019" name="Int. J. Syst. Evol. Microbiol.">
        <title>The Global Catalogue of Microorganisms (GCM) 10K type strain sequencing project: providing services to taxonomists for standard genome sequencing and annotation.</title>
        <authorList>
            <consortium name="The Broad Institute Genomics Platform"/>
            <consortium name="The Broad Institute Genome Sequencing Center for Infectious Disease"/>
            <person name="Wu L."/>
            <person name="Ma J."/>
        </authorList>
    </citation>
    <scope>NUCLEOTIDE SEQUENCE [LARGE SCALE GENOMIC DNA]</scope>
    <source>
        <strain evidence="5 6">LMG 29247</strain>
    </source>
</reference>
<dbReference type="InterPro" id="IPR036388">
    <property type="entry name" value="WH-like_DNA-bd_sf"/>
</dbReference>
<keyword evidence="6" id="KW-1185">Reference proteome</keyword>
<feature type="domain" description="IclR-ED" evidence="4">
    <location>
        <begin position="71"/>
        <end position="254"/>
    </location>
</feature>
<dbReference type="SUPFAM" id="SSF46785">
    <property type="entry name" value="Winged helix' DNA-binding domain"/>
    <property type="match status" value="1"/>
</dbReference>
<gene>
    <name evidence="5" type="ORF">ACFQE6_14375</name>
</gene>
<dbReference type="PROSITE" id="PS51078">
    <property type="entry name" value="ICLR_ED"/>
    <property type="match status" value="1"/>
</dbReference>
<dbReference type="GO" id="GO:0006355">
    <property type="term" value="P:regulation of DNA-templated transcription"/>
    <property type="evidence" value="ECO:0007669"/>
    <property type="project" value="UniProtKB-ARBA"/>
</dbReference>
<organism evidence="5 6">
    <name type="scientific">Natrinema soli</name>
    <dbReference type="NCBI Taxonomy" id="1930624"/>
    <lineage>
        <taxon>Archaea</taxon>
        <taxon>Methanobacteriati</taxon>
        <taxon>Methanobacteriota</taxon>
        <taxon>Stenosarchaea group</taxon>
        <taxon>Halobacteria</taxon>
        <taxon>Halobacteriales</taxon>
        <taxon>Natrialbaceae</taxon>
        <taxon>Natrinema</taxon>
    </lineage>
</organism>
<dbReference type="InterPro" id="IPR050707">
    <property type="entry name" value="HTH_MetabolicPath_Reg"/>
</dbReference>
<keyword evidence="2" id="KW-0238">DNA-binding</keyword>
<name>A0ABD5SSP6_9EURY</name>
<dbReference type="InterPro" id="IPR005471">
    <property type="entry name" value="Tscrpt_reg_IclR_N"/>
</dbReference>
<dbReference type="InterPro" id="IPR014757">
    <property type="entry name" value="Tscrpt_reg_IclR_C"/>
</dbReference>
<keyword evidence="1" id="KW-0805">Transcription regulation</keyword>
<dbReference type="GO" id="GO:0003677">
    <property type="term" value="F:DNA binding"/>
    <property type="evidence" value="ECO:0007669"/>
    <property type="project" value="UniProtKB-KW"/>
</dbReference>
<evidence type="ECO:0000256" key="1">
    <source>
        <dbReference type="ARBA" id="ARBA00023015"/>
    </source>
</evidence>
<dbReference type="PANTHER" id="PTHR30136:SF35">
    <property type="entry name" value="HTH-TYPE TRANSCRIPTIONAL REGULATOR RV1719"/>
    <property type="match status" value="1"/>
</dbReference>
<dbReference type="PANTHER" id="PTHR30136">
    <property type="entry name" value="HELIX-TURN-HELIX TRANSCRIPTIONAL REGULATOR, ICLR FAMILY"/>
    <property type="match status" value="1"/>
</dbReference>
<protein>
    <submittedName>
        <fullName evidence="5">IclR family transcriptional regulator</fullName>
    </submittedName>
</protein>
<dbReference type="SUPFAM" id="SSF55781">
    <property type="entry name" value="GAF domain-like"/>
    <property type="match status" value="1"/>
</dbReference>
<accession>A0ABD5SSP6</accession>
<keyword evidence="3" id="KW-0804">Transcription</keyword>
<dbReference type="Pfam" id="PF09339">
    <property type="entry name" value="HTH_IclR"/>
    <property type="match status" value="1"/>
</dbReference>
<dbReference type="InterPro" id="IPR036390">
    <property type="entry name" value="WH_DNA-bd_sf"/>
</dbReference>
<dbReference type="Gene3D" id="3.30.450.40">
    <property type="match status" value="1"/>
</dbReference>
<dbReference type="Gene3D" id="1.10.10.10">
    <property type="entry name" value="Winged helix-like DNA-binding domain superfamily/Winged helix DNA-binding domain"/>
    <property type="match status" value="1"/>
</dbReference>
<dbReference type="EMBL" id="JBHSWV010000214">
    <property type="protein sequence ID" value="MFC6766135.1"/>
    <property type="molecule type" value="Genomic_DNA"/>
</dbReference>
<comment type="caution">
    <text evidence="5">The sequence shown here is derived from an EMBL/GenBank/DDBJ whole genome shotgun (WGS) entry which is preliminary data.</text>
</comment>
<dbReference type="InterPro" id="IPR029016">
    <property type="entry name" value="GAF-like_dom_sf"/>
</dbReference>
<dbReference type="SMART" id="SM00346">
    <property type="entry name" value="HTH_ICLR"/>
    <property type="match status" value="1"/>
</dbReference>
<dbReference type="RefSeq" id="WP_273739126.1">
    <property type="nucleotide sequence ID" value="NZ_JAQIVI010000214.1"/>
</dbReference>
<dbReference type="AlphaFoldDB" id="A0ABD5SSP6"/>
<evidence type="ECO:0000313" key="5">
    <source>
        <dbReference type="EMBL" id="MFC6766135.1"/>
    </source>
</evidence>